<evidence type="ECO:0000313" key="1">
    <source>
        <dbReference type="EMBL" id="CAD1845159.1"/>
    </source>
</evidence>
<sequence length="129" mass="15125">MHRSLYHESATYVHTTQVYIYIYIYPLNNKYKYNQWSWHAQIGERFEQAHAQPELEDVVGGAREEPLRRHVAAAGDEPPKLQHLPLQRRRRRRHRRLTAECWPAIFSVQSPRRTPTAVRVGTAPALLGC</sequence>
<gene>
    <name evidence="1" type="ORF">CB5_LOCUS28370</name>
</gene>
<name>A0A6V7QPU1_ANACO</name>
<proteinExistence type="predicted"/>
<accession>A0A6V7QPU1</accession>
<reference evidence="1" key="1">
    <citation type="submission" date="2020-07" db="EMBL/GenBank/DDBJ databases">
        <authorList>
            <person name="Lin J."/>
        </authorList>
    </citation>
    <scope>NUCLEOTIDE SEQUENCE</scope>
</reference>
<protein>
    <submittedName>
        <fullName evidence="1">Uncharacterized protein</fullName>
    </submittedName>
</protein>
<dbReference type="EMBL" id="LR862137">
    <property type="protein sequence ID" value="CAD1845159.1"/>
    <property type="molecule type" value="Genomic_DNA"/>
</dbReference>
<dbReference type="AlphaFoldDB" id="A0A6V7QPU1"/>
<organism evidence="1">
    <name type="scientific">Ananas comosus var. bracteatus</name>
    <name type="common">red pineapple</name>
    <dbReference type="NCBI Taxonomy" id="296719"/>
    <lineage>
        <taxon>Eukaryota</taxon>
        <taxon>Viridiplantae</taxon>
        <taxon>Streptophyta</taxon>
        <taxon>Embryophyta</taxon>
        <taxon>Tracheophyta</taxon>
        <taxon>Spermatophyta</taxon>
        <taxon>Magnoliopsida</taxon>
        <taxon>Liliopsida</taxon>
        <taxon>Poales</taxon>
        <taxon>Bromeliaceae</taxon>
        <taxon>Bromelioideae</taxon>
        <taxon>Ananas</taxon>
    </lineage>
</organism>